<dbReference type="PANTHER" id="PTHR30337">
    <property type="entry name" value="COMPONENT OF ATP-DEPENDENT DSDNA EXONUCLEASE"/>
    <property type="match status" value="1"/>
</dbReference>
<dbReference type="CDD" id="cd00840">
    <property type="entry name" value="MPP_Mre11_N"/>
    <property type="match status" value="1"/>
</dbReference>
<feature type="domain" description="Calcineurin-like phosphoesterase" evidence="2">
    <location>
        <begin position="1"/>
        <end position="197"/>
    </location>
</feature>
<dbReference type="Proteomes" id="UP000033558">
    <property type="component" value="Unassembled WGS sequence"/>
</dbReference>
<dbReference type="Pfam" id="PF00149">
    <property type="entry name" value="Metallophos"/>
    <property type="match status" value="1"/>
</dbReference>
<evidence type="ECO:0000313" key="3">
    <source>
        <dbReference type="EMBL" id="KJY62335.1"/>
    </source>
</evidence>
<dbReference type="AlphaFoldDB" id="A0A0F4LUL9"/>
<evidence type="ECO:0000259" key="2">
    <source>
        <dbReference type="Pfam" id="PF00149"/>
    </source>
</evidence>
<dbReference type="RefSeq" id="WP_046315972.1">
    <property type="nucleotide sequence ID" value="NZ_JBHSZT010000001.1"/>
</dbReference>
<proteinExistence type="predicted"/>
<dbReference type="EMBL" id="JXJQ01000006">
    <property type="protein sequence ID" value="KJY62335.1"/>
    <property type="molecule type" value="Genomic_DNA"/>
</dbReference>
<dbReference type="InterPro" id="IPR050535">
    <property type="entry name" value="DNA_Repair-Maintenance_Comp"/>
</dbReference>
<dbReference type="OrthoDB" id="9773856at2"/>
<dbReference type="PIRSF" id="PIRSF033091">
    <property type="entry name" value="Pesterase_YhaO"/>
    <property type="match status" value="1"/>
</dbReference>
<dbReference type="InterPro" id="IPR029052">
    <property type="entry name" value="Metallo-depent_PP-like"/>
</dbReference>
<dbReference type="PATRIC" id="fig|1218492.5.peg.664"/>
<dbReference type="STRING" id="1218492.JG30_05380"/>
<gene>
    <name evidence="3" type="ORF">JG30_05380</name>
</gene>
<dbReference type="PANTHER" id="PTHR30337:SF7">
    <property type="entry name" value="PHOSPHOESTERASE"/>
    <property type="match status" value="1"/>
</dbReference>
<keyword evidence="4" id="KW-1185">Reference proteome</keyword>
<keyword evidence="1" id="KW-0378">Hydrolase</keyword>
<dbReference type="SUPFAM" id="SSF56300">
    <property type="entry name" value="Metallo-dependent phosphatases"/>
    <property type="match status" value="1"/>
</dbReference>
<dbReference type="InterPro" id="IPR041796">
    <property type="entry name" value="Mre11_N"/>
</dbReference>
<dbReference type="InterPro" id="IPR004843">
    <property type="entry name" value="Calcineurin-like_PHP"/>
</dbReference>
<evidence type="ECO:0000256" key="1">
    <source>
        <dbReference type="ARBA" id="ARBA00022801"/>
    </source>
</evidence>
<dbReference type="HOGENOM" id="CLU_026621_4_1_9"/>
<dbReference type="InterPro" id="IPR014576">
    <property type="entry name" value="Pesterase_YhaO"/>
</dbReference>
<dbReference type="GO" id="GO:0016787">
    <property type="term" value="F:hydrolase activity"/>
    <property type="evidence" value="ECO:0007669"/>
    <property type="project" value="UniProtKB-KW"/>
</dbReference>
<evidence type="ECO:0000313" key="4">
    <source>
        <dbReference type="Proteomes" id="UP000033558"/>
    </source>
</evidence>
<protein>
    <submittedName>
        <fullName evidence="3">Calcineurin-like phosphoesterase family protein</fullName>
    </submittedName>
</protein>
<organism evidence="3 4">
    <name type="scientific">Bombilactobacillus mellifer</name>
    <dbReference type="NCBI Taxonomy" id="1218492"/>
    <lineage>
        <taxon>Bacteria</taxon>
        <taxon>Bacillati</taxon>
        <taxon>Bacillota</taxon>
        <taxon>Bacilli</taxon>
        <taxon>Lactobacillales</taxon>
        <taxon>Lactobacillaceae</taxon>
        <taxon>Bombilactobacillus</taxon>
    </lineage>
</organism>
<reference evidence="3 4" key="1">
    <citation type="submission" date="2015-01" db="EMBL/GenBank/DDBJ databases">
        <title>Comparative genomics of the lactic acid bacteria isolated from the honey bee gut.</title>
        <authorList>
            <person name="Ellegaard K.M."/>
            <person name="Tamarit D."/>
            <person name="Javelind E."/>
            <person name="Olofsson T."/>
            <person name="Andersson S.G."/>
            <person name="Vasquez A."/>
        </authorList>
    </citation>
    <scope>NUCLEOTIDE SEQUENCE [LARGE SCALE GENOMIC DNA]</scope>
    <source>
        <strain evidence="3 4">Bin4</strain>
    </source>
</reference>
<name>A0A0F4LUL9_9LACO</name>
<comment type="caution">
    <text evidence="3">The sequence shown here is derived from an EMBL/GenBank/DDBJ whole genome shotgun (WGS) entry which is preliminary data.</text>
</comment>
<accession>A0A0F4LUL9</accession>
<sequence>MKFIHAADLHLGSPFKGLTDLPLQIKQQVLQAITQSFTALIDTAVKQKVDFVILAGDQFDDVQRNLQAQVLLQQQLIRLADAQIPVFMVYGNHDYLTADQAMINLPDNVRVFGPKVTTKTLQTKSGVTVAVSGFSYDQNHITTDRLAEYPQRQSQVDYQIGILHGQIGQPGDNYAPFTLQELMSKGYDYWALGHIHQRSILAQKPYIIYPGNIQGRHRNETEAKGFYLVNYDGQQTRPQFQASAPVIWQNVTLSVADLTDIDKLMAAIQAAITVPENTLVELTLTQVQTLPPKLLEKITSGELLATLQTLDHQQHFNYVYRLKTEAQPLQVYQSIDAQYWQAAAKEVFQADAIQKHLGKLQQVEAIRELYQQKDFPQWIQQQTLTLLEQNEGELQ</sequence>
<dbReference type="Gene3D" id="3.60.21.10">
    <property type="match status" value="1"/>
</dbReference>